<dbReference type="AlphaFoldDB" id="A0A226WMW8"/>
<name>A0A226WMW8_CABSO</name>
<dbReference type="RefSeq" id="WP_179258615.1">
    <property type="nucleotide sequence ID" value="NZ_MTHB01000280.1"/>
</dbReference>
<organism evidence="1 2">
    <name type="scientific">Caballeronia sordidicola</name>
    <name type="common">Burkholderia sordidicola</name>
    <dbReference type="NCBI Taxonomy" id="196367"/>
    <lineage>
        <taxon>Bacteria</taxon>
        <taxon>Pseudomonadati</taxon>
        <taxon>Pseudomonadota</taxon>
        <taxon>Betaproteobacteria</taxon>
        <taxon>Burkholderiales</taxon>
        <taxon>Burkholderiaceae</taxon>
        <taxon>Caballeronia</taxon>
    </lineage>
</organism>
<evidence type="ECO:0000313" key="1">
    <source>
        <dbReference type="EMBL" id="OXC72170.1"/>
    </source>
</evidence>
<sequence length="53" mass="5729">MEAIANAKNWGEFNSASQAVMSDYLKATTSLLREGIEVAMRHQSALGEAFPDA</sequence>
<comment type="caution">
    <text evidence="1">The sequence shown here is derived from an EMBL/GenBank/DDBJ whole genome shotgun (WGS) entry which is preliminary data.</text>
</comment>
<proteinExistence type="predicted"/>
<dbReference type="EMBL" id="MTHB01000280">
    <property type="protein sequence ID" value="OXC72170.1"/>
    <property type="molecule type" value="Genomic_DNA"/>
</dbReference>
<accession>A0A226WMW8</accession>
<reference evidence="2" key="1">
    <citation type="submission" date="2017-01" db="EMBL/GenBank/DDBJ databases">
        <title>Genome Analysis of Deinococcus marmoris KOPRI26562.</title>
        <authorList>
            <person name="Kim J.H."/>
            <person name="Oh H.-M."/>
        </authorList>
    </citation>
    <scope>NUCLEOTIDE SEQUENCE [LARGE SCALE GENOMIC DNA]</scope>
    <source>
        <strain evidence="2">PAMC 26633</strain>
    </source>
</reference>
<protein>
    <submittedName>
        <fullName evidence="1">Uncharacterized protein</fullName>
    </submittedName>
</protein>
<evidence type="ECO:0000313" key="2">
    <source>
        <dbReference type="Proteomes" id="UP000214720"/>
    </source>
</evidence>
<gene>
    <name evidence="1" type="ORF">BSU04_43280</name>
</gene>
<dbReference type="Proteomes" id="UP000214720">
    <property type="component" value="Unassembled WGS sequence"/>
</dbReference>